<name>A0A845ANM8_9SPHN</name>
<dbReference type="Pfam" id="PF14352">
    <property type="entry name" value="DUF4402"/>
    <property type="match status" value="1"/>
</dbReference>
<evidence type="ECO:0000313" key="2">
    <source>
        <dbReference type="EMBL" id="MXP30106.1"/>
    </source>
</evidence>
<evidence type="ECO:0000256" key="1">
    <source>
        <dbReference type="SAM" id="SignalP"/>
    </source>
</evidence>
<dbReference type="OrthoDB" id="7576381at2"/>
<evidence type="ECO:0000313" key="3">
    <source>
        <dbReference type="Proteomes" id="UP000439780"/>
    </source>
</evidence>
<dbReference type="AlphaFoldDB" id="A0A845ANM8"/>
<feature type="chain" id="PRO_5032319973" evidence="1">
    <location>
        <begin position="31"/>
        <end position="188"/>
    </location>
</feature>
<gene>
    <name evidence="2" type="ORF">GRI58_14955</name>
</gene>
<comment type="caution">
    <text evidence="2">The sequence shown here is derived from an EMBL/GenBank/DDBJ whole genome shotgun (WGS) entry which is preliminary data.</text>
</comment>
<sequence>MGSNWGTWWSRLAATGCTLAAMLAPGQLHAQSGSGASMDSTVTITNPGKLSKLQDLEFGSIVTGTAGGTLTVKPDGTTTTTGTLTPVGGDYPAAFNMQRRIFVDYPTYAAPKVSDSIVLTNTTDPSATMMVTNFTTDFNRTVRVGFFTLPAYYFSTNYVFKIGATVHVAANQKPGTYRGQFVVVVDYQ</sequence>
<accession>A0A845ANM8</accession>
<dbReference type="EMBL" id="WTYA01000016">
    <property type="protein sequence ID" value="MXP30106.1"/>
    <property type="molecule type" value="Genomic_DNA"/>
</dbReference>
<dbReference type="InterPro" id="IPR025514">
    <property type="entry name" value="DUF4402"/>
</dbReference>
<keyword evidence="3" id="KW-1185">Reference proteome</keyword>
<dbReference type="Proteomes" id="UP000439780">
    <property type="component" value="Unassembled WGS sequence"/>
</dbReference>
<reference evidence="2 3" key="1">
    <citation type="submission" date="2019-12" db="EMBL/GenBank/DDBJ databases">
        <title>Genomic-based taxomic classification of the family Erythrobacteraceae.</title>
        <authorList>
            <person name="Xu L."/>
        </authorList>
    </citation>
    <scope>NUCLEOTIDE SEQUENCE [LARGE SCALE GENOMIC DNA]</scope>
    <source>
        <strain evidence="2 3">KEMB 9005-328</strain>
    </source>
</reference>
<proteinExistence type="predicted"/>
<dbReference type="RefSeq" id="WP_160754404.1">
    <property type="nucleotide sequence ID" value="NZ_WTYA01000016.1"/>
</dbReference>
<organism evidence="2 3">
    <name type="scientific">Qipengyuania algicida</name>
    <dbReference type="NCBI Taxonomy" id="1836209"/>
    <lineage>
        <taxon>Bacteria</taxon>
        <taxon>Pseudomonadati</taxon>
        <taxon>Pseudomonadota</taxon>
        <taxon>Alphaproteobacteria</taxon>
        <taxon>Sphingomonadales</taxon>
        <taxon>Erythrobacteraceae</taxon>
        <taxon>Qipengyuania</taxon>
    </lineage>
</organism>
<protein>
    <submittedName>
        <fullName evidence="2">DUF4402 domain-containing protein</fullName>
    </submittedName>
</protein>
<feature type="signal peptide" evidence="1">
    <location>
        <begin position="1"/>
        <end position="30"/>
    </location>
</feature>
<keyword evidence="1" id="KW-0732">Signal</keyword>